<dbReference type="Proteomes" id="UP001172386">
    <property type="component" value="Unassembled WGS sequence"/>
</dbReference>
<accession>A0ACC3AC61</accession>
<evidence type="ECO:0000313" key="1">
    <source>
        <dbReference type="EMBL" id="KAJ9659402.1"/>
    </source>
</evidence>
<protein>
    <submittedName>
        <fullName evidence="1">Uncharacterized protein</fullName>
    </submittedName>
</protein>
<dbReference type="EMBL" id="JAPDRQ010000040">
    <property type="protein sequence ID" value="KAJ9659402.1"/>
    <property type="molecule type" value="Genomic_DNA"/>
</dbReference>
<gene>
    <name evidence="1" type="ORF">H2198_003131</name>
</gene>
<name>A0ACC3AC61_9EURO</name>
<keyword evidence="2" id="KW-1185">Reference proteome</keyword>
<organism evidence="1 2">
    <name type="scientific">Neophaeococcomyces mojaviensis</name>
    <dbReference type="NCBI Taxonomy" id="3383035"/>
    <lineage>
        <taxon>Eukaryota</taxon>
        <taxon>Fungi</taxon>
        <taxon>Dikarya</taxon>
        <taxon>Ascomycota</taxon>
        <taxon>Pezizomycotina</taxon>
        <taxon>Eurotiomycetes</taxon>
        <taxon>Chaetothyriomycetidae</taxon>
        <taxon>Chaetothyriales</taxon>
        <taxon>Chaetothyriales incertae sedis</taxon>
        <taxon>Neophaeococcomyces</taxon>
    </lineage>
</organism>
<sequence>MQFKNILYSTLLFTALAAAVPSPAAAPGDLVESVRRNPEPLGKGKLGKDSGDNGKRAAEAEPGRGRLGIDGSDNGKRTPEAEPGRGRLGIDNGGDS</sequence>
<proteinExistence type="predicted"/>
<evidence type="ECO:0000313" key="2">
    <source>
        <dbReference type="Proteomes" id="UP001172386"/>
    </source>
</evidence>
<comment type="caution">
    <text evidence="1">The sequence shown here is derived from an EMBL/GenBank/DDBJ whole genome shotgun (WGS) entry which is preliminary data.</text>
</comment>
<reference evidence="1" key="1">
    <citation type="submission" date="2022-10" db="EMBL/GenBank/DDBJ databases">
        <title>Culturing micro-colonial fungi from biological soil crusts in the Mojave desert and describing Neophaeococcomyces mojavensis, and introducing the new genera and species Taxawa tesnikishii.</title>
        <authorList>
            <person name="Kurbessoian T."/>
            <person name="Stajich J.E."/>
        </authorList>
    </citation>
    <scope>NUCLEOTIDE SEQUENCE</scope>
    <source>
        <strain evidence="1">JES_112</strain>
    </source>
</reference>